<dbReference type="RefSeq" id="WP_062392610.1">
    <property type="nucleotide sequence ID" value="NZ_CP011853.1"/>
</dbReference>
<comment type="subcellular location">
    <subcellularLocation>
        <location evidence="1 9">Cell membrane</location>
        <topology evidence="1 9">Multi-pass membrane protein</topology>
    </subcellularLocation>
</comment>
<dbReference type="SUPFAM" id="SSF161098">
    <property type="entry name" value="MetI-like"/>
    <property type="match status" value="1"/>
</dbReference>
<feature type="transmembrane region" description="Helical" evidence="9">
    <location>
        <begin position="194"/>
        <end position="220"/>
    </location>
</feature>
<dbReference type="OrthoDB" id="3181282at2"/>
<evidence type="ECO:0000256" key="8">
    <source>
        <dbReference type="ARBA" id="ARBA00023136"/>
    </source>
</evidence>
<keyword evidence="8 9" id="KW-0472">Membrane</keyword>
<evidence type="ECO:0000256" key="9">
    <source>
        <dbReference type="RuleBase" id="RU363032"/>
    </source>
</evidence>
<evidence type="ECO:0000259" key="10">
    <source>
        <dbReference type="PROSITE" id="PS50928"/>
    </source>
</evidence>
<dbReference type="GO" id="GO:0022857">
    <property type="term" value="F:transmembrane transporter activity"/>
    <property type="evidence" value="ECO:0007669"/>
    <property type="project" value="InterPro"/>
</dbReference>
<sequence>MSTLWESMGPALWPAFWITIKLTFYSAIGSLIWGVLLAGMKVSPVPVMRGFATVYVNVVRNTPLTLIIIFCSIGLYQNLGLALAPDNATFIESNNFRLAVLGFILYTSTFVCETLRAGFNTVPIGQAEAARSLGLSFPQVFGLIVLPQALRTVIAPLGSVLIALTKNTTIASVIGVSEAALLMKSELETNGDQILVIFAIIAVGFMIITLSEGAFFGWAAKRWAVKR</sequence>
<evidence type="ECO:0000256" key="1">
    <source>
        <dbReference type="ARBA" id="ARBA00004651"/>
    </source>
</evidence>
<keyword evidence="4" id="KW-1003">Cell membrane</keyword>
<feature type="transmembrane region" description="Helical" evidence="9">
    <location>
        <begin position="140"/>
        <end position="164"/>
    </location>
</feature>
<evidence type="ECO:0000256" key="6">
    <source>
        <dbReference type="ARBA" id="ARBA00022970"/>
    </source>
</evidence>
<proteinExistence type="inferred from homology"/>
<evidence type="ECO:0000256" key="7">
    <source>
        <dbReference type="ARBA" id="ARBA00022989"/>
    </source>
</evidence>
<evidence type="ECO:0000313" key="11">
    <source>
        <dbReference type="EMBL" id="ALG84615.1"/>
    </source>
</evidence>
<keyword evidence="5 9" id="KW-0812">Transmembrane</keyword>
<dbReference type="PANTHER" id="PTHR30614">
    <property type="entry name" value="MEMBRANE COMPONENT OF AMINO ACID ABC TRANSPORTER"/>
    <property type="match status" value="1"/>
</dbReference>
<dbReference type="AlphaFoldDB" id="A0A0N7FUK5"/>
<dbReference type="NCBIfam" id="TIGR01726">
    <property type="entry name" value="HEQRo_perm_3TM"/>
    <property type="match status" value="1"/>
</dbReference>
<accession>A0A0N7FUK5</accession>
<reference evidence="11 12" key="2">
    <citation type="journal article" date="2017" name="Int. J. Syst. Evol. Microbiol.">
        <title>Gordonia phthalatica sp. nov., a di-n-butyl phthalate-degrading bacterium isolated from activated sludge.</title>
        <authorList>
            <person name="Jin D."/>
            <person name="Kong X."/>
            <person name="Jia M."/>
            <person name="Yu X."/>
            <person name="Wang X."/>
            <person name="Zhuang X."/>
            <person name="Deng Y."/>
            <person name="Bai Z."/>
        </authorList>
    </citation>
    <scope>NUCLEOTIDE SEQUENCE [LARGE SCALE GENOMIC DNA]</scope>
    <source>
        <strain evidence="11 12">QH-11</strain>
    </source>
</reference>
<dbReference type="GO" id="GO:0006865">
    <property type="term" value="P:amino acid transport"/>
    <property type="evidence" value="ECO:0007669"/>
    <property type="project" value="UniProtKB-KW"/>
</dbReference>
<gene>
    <name evidence="11" type="ORF">ACH46_09055</name>
</gene>
<dbReference type="KEGG" id="goq:ACH46_09055"/>
<dbReference type="CDD" id="cd06261">
    <property type="entry name" value="TM_PBP2"/>
    <property type="match status" value="1"/>
</dbReference>
<dbReference type="GO" id="GO:0043190">
    <property type="term" value="C:ATP-binding cassette (ABC) transporter complex"/>
    <property type="evidence" value="ECO:0007669"/>
    <property type="project" value="InterPro"/>
</dbReference>
<keyword evidence="12" id="KW-1185">Reference proteome</keyword>
<comment type="similarity">
    <text evidence="2">Belongs to the binding-protein-dependent transport system permease family. HisMQ subfamily.</text>
</comment>
<keyword evidence="6" id="KW-0029">Amino-acid transport</keyword>
<evidence type="ECO:0000313" key="12">
    <source>
        <dbReference type="Proteomes" id="UP000063789"/>
    </source>
</evidence>
<dbReference type="InterPro" id="IPR000515">
    <property type="entry name" value="MetI-like"/>
</dbReference>
<organism evidence="11 12">
    <name type="scientific">Gordonia phthalatica</name>
    <dbReference type="NCBI Taxonomy" id="1136941"/>
    <lineage>
        <taxon>Bacteria</taxon>
        <taxon>Bacillati</taxon>
        <taxon>Actinomycetota</taxon>
        <taxon>Actinomycetes</taxon>
        <taxon>Mycobacteriales</taxon>
        <taxon>Gordoniaceae</taxon>
        <taxon>Gordonia</taxon>
    </lineage>
</organism>
<evidence type="ECO:0000256" key="5">
    <source>
        <dbReference type="ARBA" id="ARBA00022692"/>
    </source>
</evidence>
<protein>
    <submittedName>
        <fullName evidence="11">Glutamate ABC transporter permease</fullName>
    </submittedName>
</protein>
<feature type="domain" description="ABC transmembrane type-1" evidence="10">
    <location>
        <begin position="16"/>
        <end position="216"/>
    </location>
</feature>
<keyword evidence="7 9" id="KW-1133">Transmembrane helix</keyword>
<dbReference type="PANTHER" id="PTHR30614:SF37">
    <property type="entry name" value="AMINO-ACID ABC TRANSPORTER PERMEASE PROTEIN YHDX-RELATED"/>
    <property type="match status" value="1"/>
</dbReference>
<dbReference type="InterPro" id="IPR010065">
    <property type="entry name" value="AA_ABC_transptr_permease_3TM"/>
</dbReference>
<name>A0A0N7FUK5_9ACTN</name>
<keyword evidence="3 9" id="KW-0813">Transport</keyword>
<dbReference type="Proteomes" id="UP000063789">
    <property type="component" value="Chromosome"/>
</dbReference>
<dbReference type="STRING" id="1136941.ACH46_09055"/>
<feature type="transmembrane region" description="Helical" evidence="9">
    <location>
        <begin position="58"/>
        <end position="76"/>
    </location>
</feature>
<dbReference type="InterPro" id="IPR043429">
    <property type="entry name" value="ArtM/GltK/GlnP/TcyL/YhdX-like"/>
</dbReference>
<dbReference type="InterPro" id="IPR035906">
    <property type="entry name" value="MetI-like_sf"/>
</dbReference>
<dbReference type="Pfam" id="PF00528">
    <property type="entry name" value="BPD_transp_1"/>
    <property type="match status" value="1"/>
</dbReference>
<evidence type="ECO:0000256" key="2">
    <source>
        <dbReference type="ARBA" id="ARBA00010072"/>
    </source>
</evidence>
<reference evidence="12" key="1">
    <citation type="submission" date="2015-06" db="EMBL/GenBank/DDBJ databases">
        <title>Complete genome sequence and metabolic analysis of phthalate degradation pathway in Gordonia sp. QH-11.</title>
        <authorList>
            <person name="Jin D."/>
            <person name="Kong X."/>
            <person name="Bai Z."/>
        </authorList>
    </citation>
    <scope>NUCLEOTIDE SEQUENCE [LARGE SCALE GENOMIC DNA]</scope>
    <source>
        <strain evidence="12">QH-11</strain>
    </source>
</reference>
<dbReference type="Gene3D" id="1.10.3720.10">
    <property type="entry name" value="MetI-like"/>
    <property type="match status" value="1"/>
</dbReference>
<dbReference type="PROSITE" id="PS50928">
    <property type="entry name" value="ABC_TM1"/>
    <property type="match status" value="1"/>
</dbReference>
<evidence type="ECO:0000256" key="4">
    <source>
        <dbReference type="ARBA" id="ARBA00022475"/>
    </source>
</evidence>
<dbReference type="EMBL" id="CP011853">
    <property type="protein sequence ID" value="ALG84615.1"/>
    <property type="molecule type" value="Genomic_DNA"/>
</dbReference>
<feature type="transmembrane region" description="Helical" evidence="9">
    <location>
        <begin position="12"/>
        <end position="37"/>
    </location>
</feature>
<evidence type="ECO:0000256" key="3">
    <source>
        <dbReference type="ARBA" id="ARBA00022448"/>
    </source>
</evidence>
<dbReference type="PATRIC" id="fig|1136941.3.peg.1844"/>
<feature type="transmembrane region" description="Helical" evidence="9">
    <location>
        <begin position="96"/>
        <end position="119"/>
    </location>
</feature>